<feature type="repeat" description="TPR" evidence="3">
    <location>
        <begin position="220"/>
        <end position="253"/>
    </location>
</feature>
<dbReference type="RefSeq" id="WP_332618136.1">
    <property type="nucleotide sequence ID" value="NZ_JAXGFP010000007.1"/>
</dbReference>
<evidence type="ECO:0000256" key="1">
    <source>
        <dbReference type="ARBA" id="ARBA00022737"/>
    </source>
</evidence>
<sequence length="368" mass="41234">MRMLTWAMVVALAMSGSIPDPAPPVWGGELLSAPAPVAELPEWDEVVAVPPSLRAQLDTQVLQHSWTSQQRMRRIVEFMLDPDGLALRYDLDTTRTVAETFRDRQGNCVSFTLTFVALAREAGLDAYVQEADEALVWLQGGGMMFYAGHVNAGVRIGGRRYVVDFERNVVATSTPPEAISDQRALSHWYNNRGAERLMGGDIPGARSLLEASVELEPDFVPAWNNLGVLRLRSGEPEAAERAYLVALEHKPEHVPTLSNLTGLYQQLGEKDELARYQRKLRDVQRSDPYRNFVLGFQHESQGDNAQALAYYERAIGLHGREPRFFIAAARIHTELGHLEEAERSLQRARALSGDSDRDISRTGFRVRR</sequence>
<keyword evidence="7" id="KW-1185">Reference proteome</keyword>
<gene>
    <name evidence="6" type="ORF">SNE34_13600</name>
</gene>
<name>A0ABU7Z1K1_9GAMM</name>
<comment type="caution">
    <text evidence="6">The sequence shown here is derived from an EMBL/GenBank/DDBJ whole genome shotgun (WGS) entry which is preliminary data.</text>
</comment>
<protein>
    <submittedName>
        <fullName evidence="6">Tetratricopeptide repeat protein</fullName>
    </submittedName>
</protein>
<evidence type="ECO:0000313" key="6">
    <source>
        <dbReference type="EMBL" id="MEG3185043.1"/>
    </source>
</evidence>
<dbReference type="Pfam" id="PF14559">
    <property type="entry name" value="TPR_19"/>
    <property type="match status" value="1"/>
</dbReference>
<dbReference type="PANTHER" id="PTHR45586">
    <property type="entry name" value="TPR REPEAT-CONTAINING PROTEIN PA4667"/>
    <property type="match status" value="1"/>
</dbReference>
<evidence type="ECO:0000313" key="7">
    <source>
        <dbReference type="Proteomes" id="UP001355056"/>
    </source>
</evidence>
<dbReference type="SUPFAM" id="SSF54001">
    <property type="entry name" value="Cysteine proteinases"/>
    <property type="match status" value="1"/>
</dbReference>
<keyword evidence="5" id="KW-0732">Signal</keyword>
<dbReference type="SMART" id="SM00028">
    <property type="entry name" value="TPR"/>
    <property type="match status" value="4"/>
</dbReference>
<dbReference type="InterPro" id="IPR038765">
    <property type="entry name" value="Papain-like_cys_pep_sf"/>
</dbReference>
<dbReference type="InterPro" id="IPR019734">
    <property type="entry name" value="TPR_rpt"/>
</dbReference>
<dbReference type="PROSITE" id="PS50005">
    <property type="entry name" value="TPR"/>
    <property type="match status" value="1"/>
</dbReference>
<dbReference type="Pfam" id="PF13432">
    <property type="entry name" value="TPR_16"/>
    <property type="match status" value="1"/>
</dbReference>
<dbReference type="PANTHER" id="PTHR45586:SF1">
    <property type="entry name" value="LIPOPOLYSACCHARIDE ASSEMBLY PROTEIN B"/>
    <property type="match status" value="1"/>
</dbReference>
<dbReference type="Proteomes" id="UP001355056">
    <property type="component" value="Unassembled WGS sequence"/>
</dbReference>
<dbReference type="EMBL" id="JAXGFP010000007">
    <property type="protein sequence ID" value="MEG3185043.1"/>
    <property type="molecule type" value="Genomic_DNA"/>
</dbReference>
<evidence type="ECO:0000256" key="4">
    <source>
        <dbReference type="SAM" id="MobiDB-lite"/>
    </source>
</evidence>
<dbReference type="SUPFAM" id="SSF48452">
    <property type="entry name" value="TPR-like"/>
    <property type="match status" value="1"/>
</dbReference>
<keyword evidence="2 3" id="KW-0802">TPR repeat</keyword>
<organism evidence="6 7">
    <name type="scientific">Novilysobacter erysipheiresistens</name>
    <dbReference type="NCBI Taxonomy" id="1749332"/>
    <lineage>
        <taxon>Bacteria</taxon>
        <taxon>Pseudomonadati</taxon>
        <taxon>Pseudomonadota</taxon>
        <taxon>Gammaproteobacteria</taxon>
        <taxon>Lysobacterales</taxon>
        <taxon>Lysobacteraceae</taxon>
        <taxon>Novilysobacter</taxon>
    </lineage>
</organism>
<dbReference type="InterPro" id="IPR051012">
    <property type="entry name" value="CellSynth/LPSAsmb/PSIAsmb"/>
</dbReference>
<keyword evidence="1" id="KW-0677">Repeat</keyword>
<evidence type="ECO:0000256" key="5">
    <source>
        <dbReference type="SAM" id="SignalP"/>
    </source>
</evidence>
<feature type="region of interest" description="Disordered" evidence="4">
    <location>
        <begin position="347"/>
        <end position="368"/>
    </location>
</feature>
<dbReference type="InterPro" id="IPR011990">
    <property type="entry name" value="TPR-like_helical_dom_sf"/>
</dbReference>
<evidence type="ECO:0000256" key="2">
    <source>
        <dbReference type="ARBA" id="ARBA00022803"/>
    </source>
</evidence>
<feature type="signal peptide" evidence="5">
    <location>
        <begin position="1"/>
        <end position="22"/>
    </location>
</feature>
<evidence type="ECO:0000256" key="3">
    <source>
        <dbReference type="PROSITE-ProRule" id="PRU00339"/>
    </source>
</evidence>
<feature type="chain" id="PRO_5046906331" evidence="5">
    <location>
        <begin position="23"/>
        <end position="368"/>
    </location>
</feature>
<accession>A0ABU7Z1K1</accession>
<reference evidence="6 7" key="1">
    <citation type="journal article" date="2016" name="Int. J. Syst. Evol. Microbiol.">
        <title>Lysobacter erysipheiresistens sp. nov., an antagonist of powdery mildew, isolated from tobacco-cultivated soil.</title>
        <authorList>
            <person name="Xie B."/>
            <person name="Li T."/>
            <person name="Lin X."/>
            <person name="Wang C.J."/>
            <person name="Chen Y.J."/>
            <person name="Liu W.J."/>
            <person name="Zhao Z.W."/>
        </authorList>
    </citation>
    <scope>NUCLEOTIDE SEQUENCE [LARGE SCALE GENOMIC DNA]</scope>
    <source>
        <strain evidence="6 7">RS-LYSO-3</strain>
    </source>
</reference>
<dbReference type="Gene3D" id="1.25.40.10">
    <property type="entry name" value="Tetratricopeptide repeat domain"/>
    <property type="match status" value="1"/>
</dbReference>
<proteinExistence type="predicted"/>